<evidence type="ECO:0000313" key="9">
    <source>
        <dbReference type="EMBL" id="QYA10204.1"/>
    </source>
</evidence>
<comment type="similarity">
    <text evidence="1 6">Belongs to the peptidase S1B family.</text>
</comment>
<dbReference type="Pfam" id="PF19957">
    <property type="entry name" value="EAD5"/>
    <property type="match status" value="1"/>
</dbReference>
<evidence type="ECO:0000259" key="7">
    <source>
        <dbReference type="Pfam" id="PF19957"/>
    </source>
</evidence>
<keyword evidence="8" id="KW-0614">Plasmid</keyword>
<dbReference type="RefSeq" id="WP_051441361.1">
    <property type="nucleotide sequence ID" value="NZ_CP039694.1"/>
</dbReference>
<protein>
    <recommendedName>
        <fullName evidence="6">Serine protease</fullName>
        <ecNumber evidence="6">3.4.21.-</ecNumber>
    </recommendedName>
</protein>
<dbReference type="InterPro" id="IPR008256">
    <property type="entry name" value="Peptidase_S1B"/>
</dbReference>
<dbReference type="EC" id="3.4.21.-" evidence="6"/>
<feature type="domain" description="Effector-associated" evidence="7">
    <location>
        <begin position="6"/>
        <end position="138"/>
    </location>
</feature>
<evidence type="ECO:0000256" key="4">
    <source>
        <dbReference type="ARBA" id="ARBA00022801"/>
    </source>
</evidence>
<evidence type="ECO:0000256" key="3">
    <source>
        <dbReference type="ARBA" id="ARBA00022729"/>
    </source>
</evidence>
<evidence type="ECO:0000313" key="10">
    <source>
        <dbReference type="Proteomes" id="UP000298545"/>
    </source>
</evidence>
<name>A0A4D7DX61_9HYPH</name>
<geneLocation type="plasmid" evidence="9 11">
    <name>pTiAF3.44</name>
</geneLocation>
<dbReference type="Proteomes" id="UP000826513">
    <property type="component" value="Plasmid pTiAF3.44"/>
</dbReference>
<evidence type="ECO:0000256" key="6">
    <source>
        <dbReference type="RuleBase" id="RU004296"/>
    </source>
</evidence>
<evidence type="ECO:0000313" key="11">
    <source>
        <dbReference type="Proteomes" id="UP000826513"/>
    </source>
</evidence>
<dbReference type="OrthoDB" id="9811262at2"/>
<dbReference type="Proteomes" id="UP000298545">
    <property type="component" value="Plasmid pTiCFBP5473"/>
</dbReference>
<dbReference type="Pfam" id="PF13365">
    <property type="entry name" value="Trypsin_2"/>
    <property type="match status" value="1"/>
</dbReference>
<gene>
    <name evidence="8" type="ORF">CFBP5473_22970</name>
    <name evidence="9" type="ORF">J5285_23640</name>
</gene>
<geneLocation type="plasmid" evidence="8">
    <name>pTiCFBP5473</name>
</geneLocation>
<geneLocation type="plasmid" evidence="10">
    <name>pticfbp5473</name>
</geneLocation>
<dbReference type="EMBL" id="CP072169">
    <property type="protein sequence ID" value="QYA10204.1"/>
    <property type="molecule type" value="Genomic_DNA"/>
</dbReference>
<proteinExistence type="inferred from homology"/>
<dbReference type="PANTHER" id="PTHR36234">
    <property type="entry name" value="LYSYL ENDOPEPTIDASE"/>
    <property type="match status" value="1"/>
</dbReference>
<keyword evidence="4 6" id="KW-0378">Hydrolase</keyword>
<evidence type="ECO:0000313" key="8">
    <source>
        <dbReference type="EMBL" id="QCJ00869.1"/>
    </source>
</evidence>
<accession>A0A4D7DX61</accession>
<keyword evidence="5 6" id="KW-0720">Serine protease</keyword>
<dbReference type="PRINTS" id="PR00839">
    <property type="entry name" value="V8PROTEASE"/>
</dbReference>
<dbReference type="GO" id="GO:0006508">
    <property type="term" value="P:proteolysis"/>
    <property type="evidence" value="ECO:0007669"/>
    <property type="project" value="UniProtKB-KW"/>
</dbReference>
<dbReference type="PANTHER" id="PTHR36234:SF5">
    <property type="entry name" value="LYSYL ENDOPEPTIDASE"/>
    <property type="match status" value="1"/>
</dbReference>
<evidence type="ECO:0000256" key="1">
    <source>
        <dbReference type="ARBA" id="ARBA00008764"/>
    </source>
</evidence>
<evidence type="ECO:0000256" key="5">
    <source>
        <dbReference type="ARBA" id="ARBA00022825"/>
    </source>
</evidence>
<dbReference type="AlphaFoldDB" id="A0A4D7DX61"/>
<keyword evidence="3" id="KW-0732">Signal</keyword>
<evidence type="ECO:0000256" key="2">
    <source>
        <dbReference type="ARBA" id="ARBA00022670"/>
    </source>
</evidence>
<dbReference type="InterPro" id="IPR045432">
    <property type="entry name" value="EAD5"/>
</dbReference>
<dbReference type="EMBL" id="CP039694">
    <property type="protein sequence ID" value="QCJ00869.1"/>
    <property type="molecule type" value="Genomic_DNA"/>
</dbReference>
<dbReference type="GO" id="GO:0008236">
    <property type="term" value="F:serine-type peptidase activity"/>
    <property type="evidence" value="ECO:0007669"/>
    <property type="project" value="UniProtKB-KW"/>
</dbReference>
<organism evidence="8 10">
    <name type="scientific">Agrobacterium larrymoorei</name>
    <dbReference type="NCBI Taxonomy" id="160699"/>
    <lineage>
        <taxon>Bacteria</taxon>
        <taxon>Pseudomonadati</taxon>
        <taxon>Pseudomonadota</taxon>
        <taxon>Alphaproteobacteria</taxon>
        <taxon>Hyphomicrobiales</taxon>
        <taxon>Rhizobiaceae</taxon>
        <taxon>Rhizobium/Agrobacterium group</taxon>
        <taxon>Agrobacterium</taxon>
    </lineage>
</organism>
<reference evidence="8 10" key="1">
    <citation type="submission" date="2019-04" db="EMBL/GenBank/DDBJ databases">
        <title>Complete genome sequence of Agrobacterium larrymoorei CFBP5473.</title>
        <authorList>
            <person name="Haryono M."/>
            <person name="Chou L."/>
            <person name="Lin Y.-C."/>
            <person name="Lai E.-M."/>
            <person name="Kuo C.-H."/>
        </authorList>
    </citation>
    <scope>NUCLEOTIDE SEQUENCE [LARGE SCALE GENOMIC DNA]</scope>
    <source>
        <strain evidence="8 10">CFBP5473</strain>
        <plasmid evidence="10">pticfbp5473</plasmid>
        <plasmid evidence="8">pTiCFBP5473</plasmid>
    </source>
</reference>
<dbReference type="STRING" id="1367849.GCA_000518585_03914"/>
<keyword evidence="2 6" id="KW-0645">Protease</keyword>
<dbReference type="InterPro" id="IPR043504">
    <property type="entry name" value="Peptidase_S1_PA_chymotrypsin"/>
</dbReference>
<dbReference type="InterPro" id="IPR009003">
    <property type="entry name" value="Peptidase_S1_PA"/>
</dbReference>
<reference evidence="9 11" key="2">
    <citation type="submission" date="2021-03" db="EMBL/GenBank/DDBJ databases">
        <title>Rapid diversification of plasmids in a genus of pathogenic and nitrogen fixing bacteria.</title>
        <authorList>
            <person name="Weisberg A.J."/>
            <person name="Miller M."/>
            <person name="Ream W."/>
            <person name="Grunwald N.J."/>
            <person name="Chang J.H."/>
        </authorList>
    </citation>
    <scope>NUCLEOTIDE SEQUENCE [LARGE SCALE GENOMIC DNA]</scope>
    <source>
        <strain evidence="9 11">AF3.44</strain>
        <plasmid evidence="9 11">pTiAF3.44</plasmid>
    </source>
</reference>
<sequence length="372" mass="40918">MNETPYLSSQEIRDIVTAIISVLGYNDLVQRSLMANLDDQYVSSITPTAMGSHMATLIYILDRMNKTPRLIDGTVPIQRFLENAAFLSGLDSRASPIRDGLANVTSRTAGFVYPAEDRFTSFDEKILFQNDMVPMEFMSKGLAASNAVAKLTVTRVEDGRPAFSSAGVLMRYVGTGWLLSPTLLMTNYHVIAARNSGETPPNATDLNAQAMSVEAEFDFNTDSINLASVVKTVKLVISDKHLDYAVLRLEETGRPGLVVSSDVRNLRPGSPVNIIQHPRGNHKHYAIRNNLVESVTDTQLRYFTDTMPGSSGSPVCDDEWRVQALHRGSRSVTNAKLHGRVTNYINYGSLMYAVLQHLSSNDPITLGEITTG</sequence>
<dbReference type="SUPFAM" id="SSF50494">
    <property type="entry name" value="Trypsin-like serine proteases"/>
    <property type="match status" value="1"/>
</dbReference>
<dbReference type="Gene3D" id="2.40.10.10">
    <property type="entry name" value="Trypsin-like serine proteases"/>
    <property type="match status" value="2"/>
</dbReference>
<dbReference type="KEGG" id="alf:CFBP5473_22970"/>
<keyword evidence="11" id="KW-1185">Reference proteome</keyword>